<dbReference type="Proteomes" id="UP000191933">
    <property type="component" value="Unassembled WGS sequence"/>
</dbReference>
<dbReference type="AlphaFoldDB" id="A0A9W5B1A6"/>
<dbReference type="EMBL" id="FBVY01000014">
    <property type="protein sequence ID" value="CUW91756.1"/>
    <property type="molecule type" value="Genomic_DNA"/>
</dbReference>
<sequence>MQYAVLLRQLFMKREFDFHQPVFDTADFGVNRLNHALPRKASFYPLTKIAGISDLHGLPACFCLIAN</sequence>
<comment type="caution">
    <text evidence="1">The sequence shown here is derived from an EMBL/GenBank/DDBJ whole genome shotgun (WGS) entry which is preliminary data.</text>
</comment>
<organism evidence="1 2">
    <name type="scientific">Agrobacterium genomosp. 2 str. CFBP 5494</name>
    <dbReference type="NCBI Taxonomy" id="1183436"/>
    <lineage>
        <taxon>Bacteria</taxon>
        <taxon>Pseudomonadati</taxon>
        <taxon>Pseudomonadota</taxon>
        <taxon>Alphaproteobacteria</taxon>
        <taxon>Hyphomicrobiales</taxon>
        <taxon>Rhizobiaceae</taxon>
        <taxon>Rhizobium/Agrobacterium group</taxon>
        <taxon>Agrobacterium</taxon>
        <taxon>Agrobacterium tumefaciens complex</taxon>
    </lineage>
</organism>
<protein>
    <submittedName>
        <fullName evidence="1">Uncharacterized protein</fullName>
    </submittedName>
</protein>
<keyword evidence="2" id="KW-1185">Reference proteome</keyword>
<name>A0A9W5B1A6_9HYPH</name>
<evidence type="ECO:0000313" key="2">
    <source>
        <dbReference type="Proteomes" id="UP000191933"/>
    </source>
</evidence>
<reference evidence="1 2" key="1">
    <citation type="submission" date="2016-01" db="EMBL/GenBank/DDBJ databases">
        <authorList>
            <person name="Regsiter A."/>
            <person name="william w."/>
        </authorList>
    </citation>
    <scope>NUCLEOTIDE SEQUENCE [LARGE SCALE GENOMIC DNA]</scope>
    <source>
        <strain evidence="1 2">CFBP 5494</strain>
    </source>
</reference>
<accession>A0A9W5B1A6</accession>
<proteinExistence type="predicted"/>
<gene>
    <name evidence="1" type="ORF">AGR2A_Cc30083</name>
</gene>
<evidence type="ECO:0000313" key="1">
    <source>
        <dbReference type="EMBL" id="CUW91756.1"/>
    </source>
</evidence>